<dbReference type="PANTHER" id="PTHR48011:SF51">
    <property type="entry name" value="PROTEIN KINASE SUPERFAMILY PROTEIN"/>
    <property type="match status" value="1"/>
</dbReference>
<dbReference type="InterPro" id="IPR017441">
    <property type="entry name" value="Protein_kinase_ATP_BS"/>
</dbReference>
<dbReference type="GO" id="GO:0005524">
    <property type="term" value="F:ATP binding"/>
    <property type="evidence" value="ECO:0007669"/>
    <property type="project" value="UniProtKB-UniRule"/>
</dbReference>
<dbReference type="InterPro" id="IPR011009">
    <property type="entry name" value="Kinase-like_dom_sf"/>
</dbReference>
<dbReference type="InterPro" id="IPR000719">
    <property type="entry name" value="Prot_kinase_dom"/>
</dbReference>
<proteinExistence type="predicted"/>
<dbReference type="Pfam" id="PF00069">
    <property type="entry name" value="Pkinase"/>
    <property type="match status" value="1"/>
</dbReference>
<keyword evidence="4" id="KW-1185">Reference proteome</keyword>
<dbReference type="Proteomes" id="UP001367508">
    <property type="component" value="Unassembled WGS sequence"/>
</dbReference>
<feature type="domain" description="Protein kinase" evidence="2">
    <location>
        <begin position="4"/>
        <end position="270"/>
    </location>
</feature>
<dbReference type="EMBL" id="JAYMYQ010000009">
    <property type="protein sequence ID" value="KAK7313118.1"/>
    <property type="molecule type" value="Genomic_DNA"/>
</dbReference>
<accession>A0AAN9KAD9</accession>
<dbReference type="InterPro" id="IPR052751">
    <property type="entry name" value="Plant_MAPKKK"/>
</dbReference>
<evidence type="ECO:0000256" key="1">
    <source>
        <dbReference type="PROSITE-ProRule" id="PRU10141"/>
    </source>
</evidence>
<dbReference type="SUPFAM" id="SSF56112">
    <property type="entry name" value="Protein kinase-like (PK-like)"/>
    <property type="match status" value="1"/>
</dbReference>
<dbReference type="AlphaFoldDB" id="A0AAN9KAD9"/>
<name>A0AAN9KAD9_CANGL</name>
<dbReference type="GO" id="GO:0007165">
    <property type="term" value="P:signal transduction"/>
    <property type="evidence" value="ECO:0007669"/>
    <property type="project" value="TreeGrafter"/>
</dbReference>
<evidence type="ECO:0000313" key="4">
    <source>
        <dbReference type="Proteomes" id="UP001367508"/>
    </source>
</evidence>
<dbReference type="Gene3D" id="1.10.510.10">
    <property type="entry name" value="Transferase(Phosphotransferase) domain 1"/>
    <property type="match status" value="1"/>
</dbReference>
<reference evidence="3 4" key="1">
    <citation type="submission" date="2024-01" db="EMBL/GenBank/DDBJ databases">
        <title>The genomes of 5 underutilized Papilionoideae crops provide insights into root nodulation and disease resistanc.</title>
        <authorList>
            <person name="Jiang F."/>
        </authorList>
    </citation>
    <scope>NUCLEOTIDE SEQUENCE [LARGE SCALE GENOMIC DNA]</scope>
    <source>
        <strain evidence="3">LVBAO_FW01</strain>
        <tissue evidence="3">Leaves</tissue>
    </source>
</reference>
<feature type="binding site" evidence="1">
    <location>
        <position position="37"/>
    </location>
    <ligand>
        <name>ATP</name>
        <dbReference type="ChEBI" id="CHEBI:30616"/>
    </ligand>
</feature>
<evidence type="ECO:0000259" key="2">
    <source>
        <dbReference type="PROSITE" id="PS50011"/>
    </source>
</evidence>
<evidence type="ECO:0000313" key="3">
    <source>
        <dbReference type="EMBL" id="KAK7313118.1"/>
    </source>
</evidence>
<dbReference type="PROSITE" id="PS50011">
    <property type="entry name" value="PROTEIN_KINASE_DOM"/>
    <property type="match status" value="1"/>
</dbReference>
<dbReference type="PANTHER" id="PTHR48011">
    <property type="entry name" value="CCR4-NOT TRANSCRIPTIONAL COMPLEX SUBUNIT CAF120-RELATED"/>
    <property type="match status" value="1"/>
</dbReference>
<sequence>MVKWMNRRILGRGSNAIVYLATIIAPQEWNQKLIAVKSSKPNSFGSLPKEKRIMESFIGCKEIVQFYFSHICKERNDIIYNLVMEFASYGSLGDLLRKKPGPVSENEVRIYTRMLLRGLSCIHQNGIVHCDLNPDNILLFSSSDDCARYQLKISDFGLCTTKEEVIDADFEIFKIKGNIFYMSPESVMGQIETSLDIWSLGCIIIEMFGGLRAWKNLTKEDVMLKLGILKQAPEIPNRLSVDCKDFLSKCFIREPNQRWTARMLLNHHFLF</sequence>
<keyword evidence="1" id="KW-0547">Nucleotide-binding</keyword>
<gene>
    <name evidence="3" type="ORF">VNO77_37545</name>
</gene>
<dbReference type="PROSITE" id="PS00107">
    <property type="entry name" value="PROTEIN_KINASE_ATP"/>
    <property type="match status" value="1"/>
</dbReference>
<comment type="caution">
    <text evidence="3">The sequence shown here is derived from an EMBL/GenBank/DDBJ whole genome shotgun (WGS) entry which is preliminary data.</text>
</comment>
<keyword evidence="1" id="KW-0067">ATP-binding</keyword>
<dbReference type="GO" id="GO:0004672">
    <property type="term" value="F:protein kinase activity"/>
    <property type="evidence" value="ECO:0007669"/>
    <property type="project" value="InterPro"/>
</dbReference>
<organism evidence="3 4">
    <name type="scientific">Canavalia gladiata</name>
    <name type="common">Sword bean</name>
    <name type="synonym">Dolichos gladiatus</name>
    <dbReference type="NCBI Taxonomy" id="3824"/>
    <lineage>
        <taxon>Eukaryota</taxon>
        <taxon>Viridiplantae</taxon>
        <taxon>Streptophyta</taxon>
        <taxon>Embryophyta</taxon>
        <taxon>Tracheophyta</taxon>
        <taxon>Spermatophyta</taxon>
        <taxon>Magnoliopsida</taxon>
        <taxon>eudicotyledons</taxon>
        <taxon>Gunneridae</taxon>
        <taxon>Pentapetalae</taxon>
        <taxon>rosids</taxon>
        <taxon>fabids</taxon>
        <taxon>Fabales</taxon>
        <taxon>Fabaceae</taxon>
        <taxon>Papilionoideae</taxon>
        <taxon>50 kb inversion clade</taxon>
        <taxon>NPAAA clade</taxon>
        <taxon>indigoferoid/millettioid clade</taxon>
        <taxon>Phaseoleae</taxon>
        <taxon>Canavalia</taxon>
    </lineage>
</organism>
<protein>
    <recommendedName>
        <fullName evidence="2">Protein kinase domain-containing protein</fullName>
    </recommendedName>
</protein>